<dbReference type="Proteomes" id="UP000014400">
    <property type="component" value="Unassembled WGS sequence"/>
</dbReference>
<proteinExistence type="predicted"/>
<dbReference type="RefSeq" id="WP_016473832.1">
    <property type="nucleotide sequence ID" value="NZ_KE150480.1"/>
</dbReference>
<sequence>MRLKNTFAKLSGVASGLLLSGLLALNGVEARLVSDDNGTSVDVPEHISRIVVTNILPLASAVTMYLGDGSRIVGMHPASMSAAKSGLLGELHPEVLQADTHFIQGANLNLESLMALKPDLVLINASDRRMLDRVRAAGLTAFGISAVKWHYDVEATYEGWMRSLKALFPDAKANSAAMAEKFRHYRTLIAERTSNLSDAQRRTVLFIVRTDARQLVVSGEKFFGEYWAKAVGAKNAAHELKAENANAVVTMESIYAWNPDIVLLTNFTPLQPNDLIEGRDAGRDWTSVKAVKDWRVYKMPLGLYRSFTPTADTPLTLLWLAKTIYPERFADIDLQAETEHFYRDVFGLSLTEAQIKTIYAPQARASVGLTGSVRSSR</sequence>
<dbReference type="Gene3D" id="3.40.50.1980">
    <property type="entry name" value="Nitrogenase molybdenum iron protein domain"/>
    <property type="match status" value="2"/>
</dbReference>
<accession>S3BLB6</accession>
<dbReference type="STRING" id="1203554.HMPREF1476_00442"/>
<dbReference type="EMBL" id="ATCF01000005">
    <property type="protein sequence ID" value="EPE01132.1"/>
    <property type="molecule type" value="Genomic_DNA"/>
</dbReference>
<dbReference type="AlphaFoldDB" id="S3BLB6"/>
<dbReference type="eggNOG" id="COG0614">
    <property type="taxonomic scope" value="Bacteria"/>
</dbReference>
<dbReference type="PROSITE" id="PS50983">
    <property type="entry name" value="FE_B12_PBP"/>
    <property type="match status" value="1"/>
</dbReference>
<reference evidence="3 4" key="1">
    <citation type="submission" date="2013-04" db="EMBL/GenBank/DDBJ databases">
        <title>The Genome Sequence of Sutterella wadsworthensis HGA0223.</title>
        <authorList>
            <consortium name="The Broad Institute Genomics Platform"/>
            <person name="Earl A."/>
            <person name="Ward D."/>
            <person name="Feldgarden M."/>
            <person name="Gevers D."/>
            <person name="Schmidt T.M."/>
            <person name="Dover J."/>
            <person name="Dai D."/>
            <person name="Walker B."/>
            <person name="Young S."/>
            <person name="Zeng Q."/>
            <person name="Gargeya S."/>
            <person name="Fitzgerald M."/>
            <person name="Haas B."/>
            <person name="Abouelleil A."/>
            <person name="Allen A.W."/>
            <person name="Alvarado L."/>
            <person name="Arachchi H.M."/>
            <person name="Berlin A.M."/>
            <person name="Chapman S.B."/>
            <person name="Gainer-Dewar J."/>
            <person name="Goldberg J."/>
            <person name="Griggs A."/>
            <person name="Gujja S."/>
            <person name="Hansen M."/>
            <person name="Howarth C."/>
            <person name="Imamovic A."/>
            <person name="Ireland A."/>
            <person name="Larimer J."/>
            <person name="McCowan C."/>
            <person name="Murphy C."/>
            <person name="Pearson M."/>
            <person name="Poon T.W."/>
            <person name="Priest M."/>
            <person name="Roberts A."/>
            <person name="Saif S."/>
            <person name="Shea T."/>
            <person name="Sisk P."/>
            <person name="Sykes S."/>
            <person name="Wortman J."/>
            <person name="Nusbaum C."/>
            <person name="Birren B."/>
        </authorList>
    </citation>
    <scope>NUCLEOTIDE SEQUENCE [LARGE SCALE GENOMIC DNA]</scope>
    <source>
        <strain evidence="3 4">HGA0223</strain>
    </source>
</reference>
<dbReference type="SUPFAM" id="SSF53807">
    <property type="entry name" value="Helical backbone' metal receptor"/>
    <property type="match status" value="1"/>
</dbReference>
<protein>
    <recommendedName>
        <fullName evidence="2">Fe/B12 periplasmic-binding domain-containing protein</fullName>
    </recommendedName>
</protein>
<organism evidence="3 4">
    <name type="scientific">Sutterella wadsworthensis HGA0223</name>
    <dbReference type="NCBI Taxonomy" id="1203554"/>
    <lineage>
        <taxon>Bacteria</taxon>
        <taxon>Pseudomonadati</taxon>
        <taxon>Pseudomonadota</taxon>
        <taxon>Betaproteobacteria</taxon>
        <taxon>Burkholderiales</taxon>
        <taxon>Sutterellaceae</taxon>
        <taxon>Sutterella</taxon>
    </lineage>
</organism>
<feature type="chain" id="PRO_5004506345" description="Fe/B12 periplasmic-binding domain-containing protein" evidence="1">
    <location>
        <begin position="25"/>
        <end position="377"/>
    </location>
</feature>
<name>S3BLB6_9BURK</name>
<dbReference type="Gene3D" id="1.20.58.2180">
    <property type="match status" value="1"/>
</dbReference>
<feature type="signal peptide" evidence="1">
    <location>
        <begin position="1"/>
        <end position="24"/>
    </location>
</feature>
<evidence type="ECO:0000259" key="2">
    <source>
        <dbReference type="PROSITE" id="PS50983"/>
    </source>
</evidence>
<keyword evidence="4" id="KW-1185">Reference proteome</keyword>
<gene>
    <name evidence="3" type="ORF">HMPREF1476_00442</name>
</gene>
<evidence type="ECO:0000313" key="3">
    <source>
        <dbReference type="EMBL" id="EPE01132.1"/>
    </source>
</evidence>
<comment type="caution">
    <text evidence="3">The sequence shown here is derived from an EMBL/GenBank/DDBJ whole genome shotgun (WGS) entry which is preliminary data.</text>
</comment>
<dbReference type="GO" id="GO:0071281">
    <property type="term" value="P:cellular response to iron ion"/>
    <property type="evidence" value="ECO:0007669"/>
    <property type="project" value="TreeGrafter"/>
</dbReference>
<dbReference type="Pfam" id="PF01497">
    <property type="entry name" value="Peripla_BP_2"/>
    <property type="match status" value="1"/>
</dbReference>
<dbReference type="HOGENOM" id="CLU_038034_13_3_4"/>
<dbReference type="PANTHER" id="PTHR30535">
    <property type="entry name" value="VITAMIN B12-BINDING PROTEIN"/>
    <property type="match status" value="1"/>
</dbReference>
<evidence type="ECO:0000313" key="4">
    <source>
        <dbReference type="Proteomes" id="UP000014400"/>
    </source>
</evidence>
<keyword evidence="1" id="KW-0732">Signal</keyword>
<dbReference type="InterPro" id="IPR002491">
    <property type="entry name" value="ABC_transptr_periplasmic_BD"/>
</dbReference>
<evidence type="ECO:0000256" key="1">
    <source>
        <dbReference type="SAM" id="SignalP"/>
    </source>
</evidence>
<dbReference type="InterPro" id="IPR050902">
    <property type="entry name" value="ABC_Transporter_SBP"/>
</dbReference>
<feature type="domain" description="Fe/B12 periplasmic-binding" evidence="2">
    <location>
        <begin position="49"/>
        <end position="328"/>
    </location>
</feature>
<dbReference type="PANTHER" id="PTHR30535:SF34">
    <property type="entry name" value="MOLYBDATE-BINDING PROTEIN MOLA"/>
    <property type="match status" value="1"/>
</dbReference>
<dbReference type="PATRIC" id="fig|1203554.3.peg.428"/>